<gene>
    <name evidence="2" type="ORF">GLW04_08035</name>
</gene>
<reference evidence="2 3" key="1">
    <citation type="submission" date="2019-11" db="EMBL/GenBank/DDBJ databases">
        <title>Genome sequences of 17 halophilic strains isolated from different environments.</title>
        <authorList>
            <person name="Furrow R.E."/>
        </authorList>
    </citation>
    <scope>NUCLEOTIDE SEQUENCE [LARGE SCALE GENOMIC DNA]</scope>
    <source>
        <strain evidence="2 3">22511_23_Filter</strain>
    </source>
</reference>
<name>A0A845DU11_9BACI</name>
<feature type="compositionally biased region" description="Basic and acidic residues" evidence="1">
    <location>
        <begin position="33"/>
        <end position="49"/>
    </location>
</feature>
<sequence>MKGLAGLIILFGVFIAGALYGIEKNNEKLDEAVSVHQPEEVEEKAEDRQSPTGTTEQIYAAERDCHPSSQPEDVPWITRLAAGIGEGVAVTFNGLIVIASEIIQAG</sequence>
<evidence type="ECO:0000313" key="2">
    <source>
        <dbReference type="EMBL" id="MYL19832.1"/>
    </source>
</evidence>
<accession>A0A845DU11</accession>
<protein>
    <submittedName>
        <fullName evidence="2">Uncharacterized protein</fullName>
    </submittedName>
</protein>
<dbReference type="EMBL" id="WMET01000001">
    <property type="protein sequence ID" value="MYL19832.1"/>
    <property type="molecule type" value="Genomic_DNA"/>
</dbReference>
<evidence type="ECO:0000313" key="3">
    <source>
        <dbReference type="Proteomes" id="UP000460949"/>
    </source>
</evidence>
<dbReference type="Proteomes" id="UP000460949">
    <property type="component" value="Unassembled WGS sequence"/>
</dbReference>
<feature type="region of interest" description="Disordered" evidence="1">
    <location>
        <begin position="33"/>
        <end position="55"/>
    </location>
</feature>
<evidence type="ECO:0000256" key="1">
    <source>
        <dbReference type="SAM" id="MobiDB-lite"/>
    </source>
</evidence>
<comment type="caution">
    <text evidence="2">The sequence shown here is derived from an EMBL/GenBank/DDBJ whole genome shotgun (WGS) entry which is preliminary data.</text>
</comment>
<proteinExistence type="predicted"/>
<dbReference type="AlphaFoldDB" id="A0A845DU11"/>
<organism evidence="2 3">
    <name type="scientific">Halobacillus litoralis</name>
    <dbReference type="NCBI Taxonomy" id="45668"/>
    <lineage>
        <taxon>Bacteria</taxon>
        <taxon>Bacillati</taxon>
        <taxon>Bacillota</taxon>
        <taxon>Bacilli</taxon>
        <taxon>Bacillales</taxon>
        <taxon>Bacillaceae</taxon>
        <taxon>Halobacillus</taxon>
    </lineage>
</organism>
<dbReference type="RefSeq" id="WP_160836173.1">
    <property type="nucleotide sequence ID" value="NZ_WMET01000001.1"/>
</dbReference>